<evidence type="ECO:0000313" key="2">
    <source>
        <dbReference type="EMBL" id="QNS14569.1"/>
    </source>
</evidence>
<dbReference type="EMBL" id="CP061280">
    <property type="protein sequence ID" value="QNS14569.1"/>
    <property type="molecule type" value="Genomic_DNA"/>
</dbReference>
<accession>A0A7H1C0R4</accession>
<proteinExistence type="predicted"/>
<reference evidence="2 3" key="1">
    <citation type="submission" date="2020-09" db="EMBL/GenBank/DDBJ databases">
        <title>Mannheimia bovis sp.nov., isolated from a cow.</title>
        <authorList>
            <person name="Li F."/>
        </authorList>
    </citation>
    <scope>NUCLEOTIDE SEQUENCE [LARGE SCALE GENOMIC DNA]</scope>
    <source>
        <strain evidence="2 3">ZY190616</strain>
    </source>
</reference>
<keyword evidence="3" id="KW-1185">Reference proteome</keyword>
<dbReference type="KEGG" id="mbos:ICJ55_07325"/>
<gene>
    <name evidence="2" type="ORF">ICJ55_07325</name>
</gene>
<organism evidence="2 3">
    <name type="scientific">Mannheimia bovis</name>
    <dbReference type="NCBI Taxonomy" id="2770636"/>
    <lineage>
        <taxon>Bacteria</taxon>
        <taxon>Pseudomonadati</taxon>
        <taxon>Pseudomonadota</taxon>
        <taxon>Gammaproteobacteria</taxon>
        <taxon>Pasteurellales</taxon>
        <taxon>Pasteurellaceae</taxon>
        <taxon>Mannheimia</taxon>
    </lineage>
</organism>
<dbReference type="Proteomes" id="UP000576260">
    <property type="component" value="Chromosome"/>
</dbReference>
<feature type="domain" description="Phage neck terminator protein gp12-like" evidence="1">
    <location>
        <begin position="3"/>
        <end position="152"/>
    </location>
</feature>
<protein>
    <recommendedName>
        <fullName evidence="1">Phage neck terminator protein gp12-like domain-containing protein</fullName>
    </recommendedName>
</protein>
<evidence type="ECO:0000313" key="3">
    <source>
        <dbReference type="Proteomes" id="UP000576260"/>
    </source>
</evidence>
<dbReference type="InterPro" id="IPR057087">
    <property type="entry name" value="Gp12-like"/>
</dbReference>
<sequence>MSLNKTIHNLLSELAKVEVIRANQSGKQPTKPFMTYEVKWDKTPDHFHYSKINTQGEQVISTHVESLLEVQCFGVGAVDRMRELLIKLASYNERLKWINAGVVIVKEGTLSNQPFLNEAQKFEERAITEISIRHKLATTDLIDYFNRVEITDEDTKQTQITGVVNGKD</sequence>
<evidence type="ECO:0000259" key="1">
    <source>
        <dbReference type="Pfam" id="PF23961"/>
    </source>
</evidence>
<dbReference type="AlphaFoldDB" id="A0A7H1C0R4"/>
<dbReference type="RefSeq" id="WP_188156216.1">
    <property type="nucleotide sequence ID" value="NZ_CP061280.1"/>
</dbReference>
<dbReference type="Pfam" id="PF23961">
    <property type="entry name" value="Phage_tail_terminator_9"/>
    <property type="match status" value="1"/>
</dbReference>
<name>A0A7H1C0R4_9PAST</name>
<dbReference type="NCBIfam" id="NF047498">
    <property type="entry name" value="LIC_12616_fam"/>
    <property type="match status" value="1"/>
</dbReference>